<evidence type="ECO:0000256" key="2">
    <source>
        <dbReference type="SAM" id="SignalP"/>
    </source>
</evidence>
<feature type="transmembrane region" description="Helical" evidence="1">
    <location>
        <begin position="105"/>
        <end position="127"/>
    </location>
</feature>
<reference evidence="3" key="1">
    <citation type="submission" date="2019-12" db="EMBL/GenBank/DDBJ databases">
        <title>An insight into the sialome of adult female Ixodes ricinus ticks feeding for 6 days.</title>
        <authorList>
            <person name="Perner J."/>
            <person name="Ribeiro J.M.C."/>
        </authorList>
    </citation>
    <scope>NUCLEOTIDE SEQUENCE</scope>
    <source>
        <strain evidence="3">Semi-engorged</strain>
        <tissue evidence="3">Salivary glands</tissue>
    </source>
</reference>
<sequence>MMTKMTCIYLLQLQWFLYLPLSVETLQRLKYQLSFPARRVPVTPQRLVSWRDPVHLLHPWQVHLAMQRWVFPRSQICLLRQSLQFRLLRPSLLLRVLYRGLFLDLFLELFLELSLGLPLFLGALLLFPRGISGRLYPT</sequence>
<keyword evidence="1" id="KW-0812">Transmembrane</keyword>
<protein>
    <recommendedName>
        <fullName evidence="4">Secreted protein</fullName>
    </recommendedName>
</protein>
<keyword evidence="1" id="KW-0472">Membrane</keyword>
<keyword evidence="1" id="KW-1133">Transmembrane helix</keyword>
<evidence type="ECO:0008006" key="4">
    <source>
        <dbReference type="Google" id="ProtNLM"/>
    </source>
</evidence>
<dbReference type="AlphaFoldDB" id="A0A6B0UTF9"/>
<proteinExistence type="predicted"/>
<accession>A0A6B0UTF9</accession>
<feature type="chain" id="PRO_5025395988" description="Secreted protein" evidence="2">
    <location>
        <begin position="26"/>
        <end position="138"/>
    </location>
</feature>
<organism evidence="3">
    <name type="scientific">Ixodes ricinus</name>
    <name type="common">Common tick</name>
    <name type="synonym">Acarus ricinus</name>
    <dbReference type="NCBI Taxonomy" id="34613"/>
    <lineage>
        <taxon>Eukaryota</taxon>
        <taxon>Metazoa</taxon>
        <taxon>Ecdysozoa</taxon>
        <taxon>Arthropoda</taxon>
        <taxon>Chelicerata</taxon>
        <taxon>Arachnida</taxon>
        <taxon>Acari</taxon>
        <taxon>Parasitiformes</taxon>
        <taxon>Ixodida</taxon>
        <taxon>Ixodoidea</taxon>
        <taxon>Ixodidae</taxon>
        <taxon>Ixodinae</taxon>
        <taxon>Ixodes</taxon>
    </lineage>
</organism>
<evidence type="ECO:0000256" key="1">
    <source>
        <dbReference type="SAM" id="Phobius"/>
    </source>
</evidence>
<name>A0A6B0UTF9_IXORI</name>
<evidence type="ECO:0000313" key="3">
    <source>
        <dbReference type="EMBL" id="MXU92844.1"/>
    </source>
</evidence>
<dbReference type="EMBL" id="GIFC01010761">
    <property type="protein sequence ID" value="MXU92844.1"/>
    <property type="molecule type" value="Transcribed_RNA"/>
</dbReference>
<keyword evidence="2" id="KW-0732">Signal</keyword>
<feature type="signal peptide" evidence="2">
    <location>
        <begin position="1"/>
        <end position="25"/>
    </location>
</feature>